<evidence type="ECO:0000313" key="3">
    <source>
        <dbReference type="EMBL" id="MDJ1651447.1"/>
    </source>
</evidence>
<gene>
    <name evidence="3" type="ORF">QNJ86_11605</name>
</gene>
<evidence type="ECO:0000313" key="4">
    <source>
        <dbReference type="Proteomes" id="UP001232750"/>
    </source>
</evidence>
<sequence length="237" mass="24764">MYKIVALGAAALLAATLAGCASEPADQPTEGGGAPAKQTQTAPEPKENKVSLVDSGWSVDEQGYIHYGVIIKNEGAQGALFPTVKIVSKDESGNVISSDEQVLMSIRPDQELAWGGQAGHGTPPATVEFEVSVGSGNWQDSDPNIEMFRIDGLNVQDSGYGMVHFVGEITSLLEDTNMNQVAVSALLRDANGVIVGGYTGFADNLSAGGTTAFDIIGYGVPEYATVEAWAQPWSVAK</sequence>
<proteinExistence type="predicted"/>
<protein>
    <recommendedName>
        <fullName evidence="5">Lipoprotein</fullName>
    </recommendedName>
</protein>
<name>A0ABT7DPG9_9ACTN</name>
<feature type="signal peptide" evidence="2">
    <location>
        <begin position="1"/>
        <end position="21"/>
    </location>
</feature>
<feature type="chain" id="PRO_5045210938" description="Lipoprotein" evidence="2">
    <location>
        <begin position="22"/>
        <end position="237"/>
    </location>
</feature>
<keyword evidence="4" id="KW-1185">Reference proteome</keyword>
<evidence type="ECO:0000256" key="1">
    <source>
        <dbReference type="SAM" id="MobiDB-lite"/>
    </source>
</evidence>
<organism evidence="3 4">
    <name type="scientific">Gordonibacter faecis</name>
    <dbReference type="NCBI Taxonomy" id="3047475"/>
    <lineage>
        <taxon>Bacteria</taxon>
        <taxon>Bacillati</taxon>
        <taxon>Actinomycetota</taxon>
        <taxon>Coriobacteriia</taxon>
        <taxon>Eggerthellales</taxon>
        <taxon>Eggerthellaceae</taxon>
        <taxon>Gordonibacter</taxon>
    </lineage>
</organism>
<comment type="caution">
    <text evidence="3">The sequence shown here is derived from an EMBL/GenBank/DDBJ whole genome shotgun (WGS) entry which is preliminary data.</text>
</comment>
<accession>A0ABT7DPG9</accession>
<keyword evidence="2" id="KW-0732">Signal</keyword>
<dbReference type="PROSITE" id="PS51257">
    <property type="entry name" value="PROKAR_LIPOPROTEIN"/>
    <property type="match status" value="1"/>
</dbReference>
<evidence type="ECO:0008006" key="5">
    <source>
        <dbReference type="Google" id="ProtNLM"/>
    </source>
</evidence>
<dbReference type="EMBL" id="JASJEU010000022">
    <property type="protein sequence ID" value="MDJ1651447.1"/>
    <property type="molecule type" value="Genomic_DNA"/>
</dbReference>
<dbReference type="RefSeq" id="WP_283832791.1">
    <property type="nucleotide sequence ID" value="NZ_JASJEU010000022.1"/>
</dbReference>
<evidence type="ECO:0000256" key="2">
    <source>
        <dbReference type="SAM" id="SignalP"/>
    </source>
</evidence>
<dbReference type="Proteomes" id="UP001232750">
    <property type="component" value="Unassembled WGS sequence"/>
</dbReference>
<reference evidence="3 4" key="1">
    <citation type="submission" date="2023-05" db="EMBL/GenBank/DDBJ databases">
        <title>Gordonibacter KGMB12511T sp. nov., isolated from faeces of healthy Korean.</title>
        <authorList>
            <person name="Kim H.S."/>
            <person name="Kim J.-S."/>
            <person name="Suh M.K."/>
            <person name="Eom M.K."/>
            <person name="Do H.E."/>
            <person name="Lee J.-S."/>
        </authorList>
    </citation>
    <scope>NUCLEOTIDE SEQUENCE [LARGE SCALE GENOMIC DNA]</scope>
    <source>
        <strain evidence="3 4">KGMB12511</strain>
    </source>
</reference>
<feature type="region of interest" description="Disordered" evidence="1">
    <location>
        <begin position="22"/>
        <end position="49"/>
    </location>
</feature>